<keyword evidence="2" id="KW-1185">Reference proteome</keyword>
<name>A0AAJ0GBE3_9PEZI</name>
<evidence type="ECO:0008006" key="3">
    <source>
        <dbReference type="Google" id="ProtNLM"/>
    </source>
</evidence>
<accession>A0AAJ0GBE3</accession>
<sequence length="98" mass="10746">MVFIFGVNFPESRLVSKSLQTFYGIGPLVRAQIMAKTHIHATAKIGALTDRQTNALSAELSTMTLENDARRFREEACNGVTGERAEDKNADINGCEAE</sequence>
<dbReference type="EMBL" id="JAWDJX010000048">
    <property type="protein sequence ID" value="KAK3048512.1"/>
    <property type="molecule type" value="Genomic_DNA"/>
</dbReference>
<dbReference type="InterPro" id="IPR010979">
    <property type="entry name" value="Ribosomal_uS13-like_H2TH"/>
</dbReference>
<comment type="caution">
    <text evidence="1">The sequence shown here is derived from an EMBL/GenBank/DDBJ whole genome shotgun (WGS) entry which is preliminary data.</text>
</comment>
<reference evidence="1" key="1">
    <citation type="submission" date="2023-04" db="EMBL/GenBank/DDBJ databases">
        <title>Black Yeasts Isolated from many extreme environments.</title>
        <authorList>
            <person name="Coleine C."/>
            <person name="Stajich J.E."/>
            <person name="Selbmann L."/>
        </authorList>
    </citation>
    <scope>NUCLEOTIDE SEQUENCE</scope>
    <source>
        <strain evidence="1">CCFEE 5312</strain>
    </source>
</reference>
<dbReference type="GO" id="GO:0003676">
    <property type="term" value="F:nucleic acid binding"/>
    <property type="evidence" value="ECO:0007669"/>
    <property type="project" value="InterPro"/>
</dbReference>
<dbReference type="Proteomes" id="UP001271007">
    <property type="component" value="Unassembled WGS sequence"/>
</dbReference>
<proteinExistence type="predicted"/>
<dbReference type="Gene3D" id="1.10.8.50">
    <property type="match status" value="1"/>
</dbReference>
<evidence type="ECO:0000313" key="1">
    <source>
        <dbReference type="EMBL" id="KAK3048512.1"/>
    </source>
</evidence>
<dbReference type="PROSITE" id="PS50159">
    <property type="entry name" value="RIBOSOMAL_S13_2"/>
    <property type="match status" value="1"/>
</dbReference>
<evidence type="ECO:0000313" key="2">
    <source>
        <dbReference type="Proteomes" id="UP001271007"/>
    </source>
</evidence>
<dbReference type="SUPFAM" id="SSF46946">
    <property type="entry name" value="S13-like H2TH domain"/>
    <property type="match status" value="1"/>
</dbReference>
<organism evidence="1 2">
    <name type="scientific">Extremus antarcticus</name>
    <dbReference type="NCBI Taxonomy" id="702011"/>
    <lineage>
        <taxon>Eukaryota</taxon>
        <taxon>Fungi</taxon>
        <taxon>Dikarya</taxon>
        <taxon>Ascomycota</taxon>
        <taxon>Pezizomycotina</taxon>
        <taxon>Dothideomycetes</taxon>
        <taxon>Dothideomycetidae</taxon>
        <taxon>Mycosphaerellales</taxon>
        <taxon>Extremaceae</taxon>
        <taxon>Extremus</taxon>
    </lineage>
</organism>
<dbReference type="AlphaFoldDB" id="A0AAJ0GBE3"/>
<gene>
    <name evidence="1" type="ORF">LTR09_010176</name>
</gene>
<protein>
    <recommendedName>
        <fullName evidence="3">30S ribosomal protein S13</fullName>
    </recommendedName>
</protein>